<sequence length="345" mass="39267">MENELLMIKEEALAKLDNCSSLKELNDIRILYLGKKGPIQEAMKSMKDMAAEDRKVFGQTSNLVKQELSKAVEDRKEILENQAILDKINEEQIDITLPSYKLDQGTLHPLSTIVAEIEELFLGMGYQIAEGPEVETDYFNFELMNLPKGHPARDMQDTFYIDENTLMRTHTSPVQAHAMLEAQGKGPIKVICPGKTYRRDDDDATHSHQFMQCEGLVVDKNITMADLKGTLEVFARKFFGEKREVRLRPSYFPFTEPSVEVDISCHNCGGKGCSMCKHTGWIEILGAGMVNPRVLEMCGFDSEVYQGFAFGIGMERVAMLKYGIDNIRDFYNDDIRFLNQFSRKE</sequence>
<dbReference type="GO" id="GO:0140096">
    <property type="term" value="F:catalytic activity, acting on a protein"/>
    <property type="evidence" value="ECO:0007669"/>
    <property type="project" value="UniProtKB-ARBA"/>
</dbReference>
<evidence type="ECO:0000256" key="7">
    <source>
        <dbReference type="ARBA" id="ARBA00022741"/>
    </source>
</evidence>
<dbReference type="InterPro" id="IPR004188">
    <property type="entry name" value="Phe-tRNA_ligase_II_N"/>
</dbReference>
<dbReference type="GO" id="GO:0000049">
    <property type="term" value="F:tRNA binding"/>
    <property type="evidence" value="ECO:0007669"/>
    <property type="project" value="InterPro"/>
</dbReference>
<keyword evidence="11 13" id="KW-0030">Aminoacyl-tRNA synthetase</keyword>
<proteinExistence type="inferred from homology"/>
<keyword evidence="5 13" id="KW-0436">Ligase</keyword>
<evidence type="ECO:0000313" key="16">
    <source>
        <dbReference type="Proteomes" id="UP000198558"/>
    </source>
</evidence>
<reference evidence="16" key="1">
    <citation type="submission" date="2016-10" db="EMBL/GenBank/DDBJ databases">
        <authorList>
            <person name="Varghese N."/>
            <person name="Submissions S."/>
        </authorList>
    </citation>
    <scope>NUCLEOTIDE SEQUENCE [LARGE SCALE GENOMIC DNA]</scope>
    <source>
        <strain evidence="16">DSM 1551</strain>
    </source>
</reference>
<evidence type="ECO:0000256" key="8">
    <source>
        <dbReference type="ARBA" id="ARBA00022840"/>
    </source>
</evidence>
<dbReference type="InterPro" id="IPR002319">
    <property type="entry name" value="Phenylalanyl-tRNA_Synthase"/>
</dbReference>
<dbReference type="PROSITE" id="PS50862">
    <property type="entry name" value="AA_TRNA_LIGASE_II"/>
    <property type="match status" value="1"/>
</dbReference>
<dbReference type="OrthoDB" id="9800719at2"/>
<keyword evidence="7 13" id="KW-0547">Nucleotide-binding</keyword>
<dbReference type="GO" id="GO:0016740">
    <property type="term" value="F:transferase activity"/>
    <property type="evidence" value="ECO:0007669"/>
    <property type="project" value="UniProtKB-ARBA"/>
</dbReference>
<dbReference type="Gene3D" id="3.30.930.10">
    <property type="entry name" value="Bira Bifunctional Protein, Domain 2"/>
    <property type="match status" value="1"/>
</dbReference>
<comment type="subcellular location">
    <subcellularLocation>
        <location evidence="1 13">Cytoplasm</location>
    </subcellularLocation>
</comment>
<dbReference type="EC" id="6.1.1.20" evidence="13"/>
<evidence type="ECO:0000256" key="11">
    <source>
        <dbReference type="ARBA" id="ARBA00023146"/>
    </source>
</evidence>
<evidence type="ECO:0000256" key="4">
    <source>
        <dbReference type="ARBA" id="ARBA00022490"/>
    </source>
</evidence>
<dbReference type="GO" id="GO:0005737">
    <property type="term" value="C:cytoplasm"/>
    <property type="evidence" value="ECO:0007669"/>
    <property type="project" value="UniProtKB-SubCell"/>
</dbReference>
<comment type="cofactor">
    <cofactor evidence="13">
        <name>Mg(2+)</name>
        <dbReference type="ChEBI" id="CHEBI:18420"/>
    </cofactor>
    <text evidence="13">Binds 2 magnesium ions per tetramer.</text>
</comment>
<evidence type="ECO:0000256" key="2">
    <source>
        <dbReference type="ARBA" id="ARBA00010207"/>
    </source>
</evidence>
<keyword evidence="6 13" id="KW-0479">Metal-binding</keyword>
<evidence type="ECO:0000256" key="9">
    <source>
        <dbReference type="ARBA" id="ARBA00022842"/>
    </source>
</evidence>
<evidence type="ECO:0000313" key="15">
    <source>
        <dbReference type="EMBL" id="SET90753.1"/>
    </source>
</evidence>
<evidence type="ECO:0000256" key="10">
    <source>
        <dbReference type="ARBA" id="ARBA00022917"/>
    </source>
</evidence>
<evidence type="ECO:0000256" key="12">
    <source>
        <dbReference type="ARBA" id="ARBA00049255"/>
    </source>
</evidence>
<dbReference type="InterPro" id="IPR004529">
    <property type="entry name" value="Phe-tRNA-synth_IIc_asu"/>
</dbReference>
<dbReference type="EMBL" id="FOIN01000078">
    <property type="protein sequence ID" value="SET90753.1"/>
    <property type="molecule type" value="Genomic_DNA"/>
</dbReference>
<protein>
    <recommendedName>
        <fullName evidence="13">Phenylalanine--tRNA ligase alpha subunit</fullName>
        <ecNumber evidence="13">6.1.1.20</ecNumber>
    </recommendedName>
    <alternativeName>
        <fullName evidence="13">Phenylalanyl-tRNA synthetase alpha subunit</fullName>
        <shortName evidence="13">PheRS</shortName>
    </alternativeName>
</protein>
<organism evidence="15 16">
    <name type="scientific">Thomasclavelia cocleata</name>
    <dbReference type="NCBI Taxonomy" id="69824"/>
    <lineage>
        <taxon>Bacteria</taxon>
        <taxon>Bacillati</taxon>
        <taxon>Bacillota</taxon>
        <taxon>Erysipelotrichia</taxon>
        <taxon>Erysipelotrichales</taxon>
        <taxon>Coprobacillaceae</taxon>
        <taxon>Thomasclavelia</taxon>
    </lineage>
</organism>
<feature type="domain" description="Aminoacyl-transfer RNA synthetases class-II family profile" evidence="14">
    <location>
        <begin position="111"/>
        <end position="320"/>
    </location>
</feature>
<dbReference type="InterPro" id="IPR022911">
    <property type="entry name" value="Phe_tRNA_ligase_alpha1_bac"/>
</dbReference>
<evidence type="ECO:0000256" key="5">
    <source>
        <dbReference type="ARBA" id="ARBA00022598"/>
    </source>
</evidence>
<comment type="subunit">
    <text evidence="3 13">Tetramer of two alpha and two beta subunits.</text>
</comment>
<dbReference type="GO" id="GO:0000287">
    <property type="term" value="F:magnesium ion binding"/>
    <property type="evidence" value="ECO:0007669"/>
    <property type="project" value="UniProtKB-UniRule"/>
</dbReference>
<dbReference type="InterPro" id="IPR006195">
    <property type="entry name" value="aa-tRNA-synth_II"/>
</dbReference>
<dbReference type="AlphaFoldDB" id="A0A1I0I2D7"/>
<dbReference type="GO" id="GO:0004826">
    <property type="term" value="F:phenylalanine-tRNA ligase activity"/>
    <property type="evidence" value="ECO:0007669"/>
    <property type="project" value="UniProtKB-UniRule"/>
</dbReference>
<dbReference type="CDD" id="cd00496">
    <property type="entry name" value="PheRS_alpha_core"/>
    <property type="match status" value="1"/>
</dbReference>
<comment type="catalytic activity">
    <reaction evidence="12 13">
        <text>tRNA(Phe) + L-phenylalanine + ATP = L-phenylalanyl-tRNA(Phe) + AMP + diphosphate + H(+)</text>
        <dbReference type="Rhea" id="RHEA:19413"/>
        <dbReference type="Rhea" id="RHEA-COMP:9668"/>
        <dbReference type="Rhea" id="RHEA-COMP:9699"/>
        <dbReference type="ChEBI" id="CHEBI:15378"/>
        <dbReference type="ChEBI" id="CHEBI:30616"/>
        <dbReference type="ChEBI" id="CHEBI:33019"/>
        <dbReference type="ChEBI" id="CHEBI:58095"/>
        <dbReference type="ChEBI" id="CHEBI:78442"/>
        <dbReference type="ChEBI" id="CHEBI:78531"/>
        <dbReference type="ChEBI" id="CHEBI:456215"/>
        <dbReference type="EC" id="6.1.1.20"/>
    </reaction>
</comment>
<feature type="binding site" evidence="13">
    <location>
        <position position="256"/>
    </location>
    <ligand>
        <name>Mg(2+)</name>
        <dbReference type="ChEBI" id="CHEBI:18420"/>
        <note>shared with beta subunit</note>
    </ligand>
</feature>
<evidence type="ECO:0000256" key="13">
    <source>
        <dbReference type="HAMAP-Rule" id="MF_00281"/>
    </source>
</evidence>
<dbReference type="Proteomes" id="UP000198558">
    <property type="component" value="Unassembled WGS sequence"/>
</dbReference>
<keyword evidence="8 13" id="KW-0067">ATP-binding</keyword>
<keyword evidence="9 13" id="KW-0460">Magnesium</keyword>
<dbReference type="HAMAP" id="MF_00281">
    <property type="entry name" value="Phe_tRNA_synth_alpha1"/>
    <property type="match status" value="1"/>
</dbReference>
<dbReference type="GeneID" id="78289694"/>
<keyword evidence="4 13" id="KW-0963">Cytoplasm</keyword>
<keyword evidence="10 13" id="KW-0648">Protein biosynthesis</keyword>
<accession>A0A1I0I2D7</accession>
<dbReference type="InterPro" id="IPR010978">
    <property type="entry name" value="tRNA-bd_arm"/>
</dbReference>
<dbReference type="SUPFAM" id="SSF55681">
    <property type="entry name" value="Class II aaRS and biotin synthetases"/>
    <property type="match status" value="1"/>
</dbReference>
<evidence type="ECO:0000256" key="6">
    <source>
        <dbReference type="ARBA" id="ARBA00022723"/>
    </source>
</evidence>
<comment type="similarity">
    <text evidence="2 13">Belongs to the class-II aminoacyl-tRNA synthetase family. Phe-tRNA synthetase alpha subunit type 1 subfamily.</text>
</comment>
<dbReference type="PANTHER" id="PTHR11538:SF41">
    <property type="entry name" value="PHENYLALANINE--TRNA LIGASE, MITOCHONDRIAL"/>
    <property type="match status" value="1"/>
</dbReference>
<dbReference type="PANTHER" id="PTHR11538">
    <property type="entry name" value="PHENYLALANYL-TRNA SYNTHETASE"/>
    <property type="match status" value="1"/>
</dbReference>
<keyword evidence="16" id="KW-1185">Reference proteome</keyword>
<dbReference type="InterPro" id="IPR045864">
    <property type="entry name" value="aa-tRNA-synth_II/BPL/LPL"/>
</dbReference>
<dbReference type="Pfam" id="PF01409">
    <property type="entry name" value="tRNA-synt_2d"/>
    <property type="match status" value="1"/>
</dbReference>
<gene>
    <name evidence="13" type="primary">pheS</name>
    <name evidence="15" type="ORF">SAMN04489758_1784</name>
</gene>
<evidence type="ECO:0000259" key="14">
    <source>
        <dbReference type="PROSITE" id="PS50862"/>
    </source>
</evidence>
<dbReference type="Pfam" id="PF02912">
    <property type="entry name" value="Phe_tRNA-synt_N"/>
    <property type="match status" value="1"/>
</dbReference>
<dbReference type="FunFam" id="3.30.930.10:FF:000003">
    <property type="entry name" value="Phenylalanine--tRNA ligase alpha subunit"/>
    <property type="match status" value="1"/>
</dbReference>
<name>A0A1I0I2D7_9FIRM</name>
<dbReference type="SUPFAM" id="SSF46589">
    <property type="entry name" value="tRNA-binding arm"/>
    <property type="match status" value="1"/>
</dbReference>
<dbReference type="RefSeq" id="WP_092357131.1">
    <property type="nucleotide sequence ID" value="NZ_FOIN01000078.1"/>
</dbReference>
<dbReference type="GO" id="GO:0005524">
    <property type="term" value="F:ATP binding"/>
    <property type="evidence" value="ECO:0007669"/>
    <property type="project" value="UniProtKB-UniRule"/>
</dbReference>
<dbReference type="NCBIfam" id="TIGR00468">
    <property type="entry name" value="pheS"/>
    <property type="match status" value="1"/>
</dbReference>
<evidence type="ECO:0000256" key="1">
    <source>
        <dbReference type="ARBA" id="ARBA00004496"/>
    </source>
</evidence>
<evidence type="ECO:0000256" key="3">
    <source>
        <dbReference type="ARBA" id="ARBA00011209"/>
    </source>
</evidence>
<dbReference type="GO" id="GO:0006432">
    <property type="term" value="P:phenylalanyl-tRNA aminoacylation"/>
    <property type="evidence" value="ECO:0007669"/>
    <property type="project" value="UniProtKB-UniRule"/>
</dbReference>